<feature type="compositionally biased region" description="Polar residues" evidence="3">
    <location>
        <begin position="158"/>
        <end position="177"/>
    </location>
</feature>
<sequence>MPPSEPEYDSQEDGDCTDKAPKRQKIQVDQQHPLDPASVLRNKKACDTCKRKKIRCNGLNMPDNRCSNCITHNIECTYVDPGKKRGHAEPSFKSLGTRLEKMEKVLQHLLPDSNTLGKEKSGTRMGMENRLKRIEKTLQQVLSDSDISPSPEIVTSAMTSQTPMASTAPSSPFSRKQTPLPSNPSSSTSGSRVFSLNLDGDDVESSTLSQDASLVEEDHHAMIDALKSMQVDPAEHRFYGKSSNAQLIREAVDLKQVYTGQETDMHDVVIRRGRPQFWTNPTAQNQTSMRKLSFIFEWEKNVTKIYHPDYIYPPPDLLHSLIDAYFTHVNIHLPLLHRPTFERAVASGLHLRAKNDGNQGEDAAMFGATLLLVCAVASKYSNDERVLSSRTETSRDNGKGNTKDWLSRGWKYFNQVHSMRKSVLVSPTLYDLQFYALSAQFLQGGQSPHYCWARIGIGIRMAQDMGIHRKRKCRTVEDELLKRAFWVLVTLDRIFSVGLGRPCAIQDEDYDLDFPFEVDDEYWEHPDPDMMFRQPTGKPSKVAAFNLVLRLTRIMGRALRTIYVISRWRYGYSAYPRWEPLVVADLDSALNKWVDSVPEYLRWDPNREDLTLFNQSAVMYTHYYSVRILIHQPYLRKHHLGKLSEEFTFPSLAICSTAARSCVHVVEAYRKRNTEKVLFPPALFSQFNAGIILLLNVWSTRHSNGSRQVMSPGAQAQSQDPDMEDVYKCLEVMGEYADRWSTAGRLQ</sequence>
<organism evidence="5 6">
    <name type="scientific">Dendrothele bispora (strain CBS 962.96)</name>
    <dbReference type="NCBI Taxonomy" id="1314807"/>
    <lineage>
        <taxon>Eukaryota</taxon>
        <taxon>Fungi</taxon>
        <taxon>Dikarya</taxon>
        <taxon>Basidiomycota</taxon>
        <taxon>Agaricomycotina</taxon>
        <taxon>Agaricomycetes</taxon>
        <taxon>Agaricomycetidae</taxon>
        <taxon>Agaricales</taxon>
        <taxon>Agaricales incertae sedis</taxon>
        <taxon>Dendrothele</taxon>
    </lineage>
</organism>
<feature type="compositionally biased region" description="Low complexity" evidence="3">
    <location>
        <begin position="179"/>
        <end position="191"/>
    </location>
</feature>
<evidence type="ECO:0000256" key="2">
    <source>
        <dbReference type="ARBA" id="ARBA00023242"/>
    </source>
</evidence>
<dbReference type="CDD" id="cd12148">
    <property type="entry name" value="fungal_TF_MHR"/>
    <property type="match status" value="1"/>
</dbReference>
<dbReference type="OrthoDB" id="4456959at2759"/>
<gene>
    <name evidence="5" type="ORF">K435DRAFT_373976</name>
</gene>
<dbReference type="AlphaFoldDB" id="A0A4S8LBQ7"/>
<keyword evidence="1" id="KW-0479">Metal-binding</keyword>
<accession>A0A4S8LBQ7</accession>
<protein>
    <recommendedName>
        <fullName evidence="4">Zn(2)-C6 fungal-type domain-containing protein</fullName>
    </recommendedName>
</protein>
<dbReference type="InterPro" id="IPR001138">
    <property type="entry name" value="Zn2Cys6_DnaBD"/>
</dbReference>
<dbReference type="CDD" id="cd00067">
    <property type="entry name" value="GAL4"/>
    <property type="match status" value="1"/>
</dbReference>
<dbReference type="PROSITE" id="PS50048">
    <property type="entry name" value="ZN2_CY6_FUNGAL_2"/>
    <property type="match status" value="1"/>
</dbReference>
<feature type="region of interest" description="Disordered" evidence="3">
    <location>
        <begin position="158"/>
        <end position="210"/>
    </location>
</feature>
<evidence type="ECO:0000256" key="3">
    <source>
        <dbReference type="SAM" id="MobiDB-lite"/>
    </source>
</evidence>
<dbReference type="GO" id="GO:0003677">
    <property type="term" value="F:DNA binding"/>
    <property type="evidence" value="ECO:0007669"/>
    <property type="project" value="InterPro"/>
</dbReference>
<dbReference type="SMART" id="SM00906">
    <property type="entry name" value="Fungal_trans"/>
    <property type="match status" value="1"/>
</dbReference>
<dbReference type="Pfam" id="PF00172">
    <property type="entry name" value="Zn_clus"/>
    <property type="match status" value="1"/>
</dbReference>
<reference evidence="5 6" key="1">
    <citation type="journal article" date="2019" name="Nat. Ecol. Evol.">
        <title>Megaphylogeny resolves global patterns of mushroom evolution.</title>
        <authorList>
            <person name="Varga T."/>
            <person name="Krizsan K."/>
            <person name="Foldi C."/>
            <person name="Dima B."/>
            <person name="Sanchez-Garcia M."/>
            <person name="Sanchez-Ramirez S."/>
            <person name="Szollosi G.J."/>
            <person name="Szarkandi J.G."/>
            <person name="Papp V."/>
            <person name="Albert L."/>
            <person name="Andreopoulos W."/>
            <person name="Angelini C."/>
            <person name="Antonin V."/>
            <person name="Barry K.W."/>
            <person name="Bougher N.L."/>
            <person name="Buchanan P."/>
            <person name="Buyck B."/>
            <person name="Bense V."/>
            <person name="Catcheside P."/>
            <person name="Chovatia M."/>
            <person name="Cooper J."/>
            <person name="Damon W."/>
            <person name="Desjardin D."/>
            <person name="Finy P."/>
            <person name="Geml J."/>
            <person name="Haridas S."/>
            <person name="Hughes K."/>
            <person name="Justo A."/>
            <person name="Karasinski D."/>
            <person name="Kautmanova I."/>
            <person name="Kiss B."/>
            <person name="Kocsube S."/>
            <person name="Kotiranta H."/>
            <person name="LaButti K.M."/>
            <person name="Lechner B.E."/>
            <person name="Liimatainen K."/>
            <person name="Lipzen A."/>
            <person name="Lukacs Z."/>
            <person name="Mihaltcheva S."/>
            <person name="Morgado L.N."/>
            <person name="Niskanen T."/>
            <person name="Noordeloos M.E."/>
            <person name="Ohm R.A."/>
            <person name="Ortiz-Santana B."/>
            <person name="Ovrebo C."/>
            <person name="Racz N."/>
            <person name="Riley R."/>
            <person name="Savchenko A."/>
            <person name="Shiryaev A."/>
            <person name="Soop K."/>
            <person name="Spirin V."/>
            <person name="Szebenyi C."/>
            <person name="Tomsovsky M."/>
            <person name="Tulloss R.E."/>
            <person name="Uehling J."/>
            <person name="Grigoriev I.V."/>
            <person name="Vagvolgyi C."/>
            <person name="Papp T."/>
            <person name="Martin F.M."/>
            <person name="Miettinen O."/>
            <person name="Hibbett D.S."/>
            <person name="Nagy L.G."/>
        </authorList>
    </citation>
    <scope>NUCLEOTIDE SEQUENCE [LARGE SCALE GENOMIC DNA]</scope>
    <source>
        <strain evidence="5 6">CBS 962.96</strain>
    </source>
</reference>
<dbReference type="PROSITE" id="PS00463">
    <property type="entry name" value="ZN2_CY6_FUNGAL_1"/>
    <property type="match status" value="1"/>
</dbReference>
<evidence type="ECO:0000313" key="5">
    <source>
        <dbReference type="EMBL" id="THU86013.1"/>
    </source>
</evidence>
<keyword evidence="6" id="KW-1185">Reference proteome</keyword>
<dbReference type="InterPro" id="IPR050987">
    <property type="entry name" value="AtrR-like"/>
</dbReference>
<dbReference type="EMBL" id="ML179518">
    <property type="protein sequence ID" value="THU86013.1"/>
    <property type="molecule type" value="Genomic_DNA"/>
</dbReference>
<dbReference type="InterPro" id="IPR007219">
    <property type="entry name" value="XnlR_reg_dom"/>
</dbReference>
<dbReference type="PANTHER" id="PTHR46910:SF38">
    <property type="entry name" value="ZN(2)-C6 FUNGAL-TYPE DOMAIN-CONTAINING PROTEIN"/>
    <property type="match status" value="1"/>
</dbReference>
<dbReference type="GO" id="GO:0008270">
    <property type="term" value="F:zinc ion binding"/>
    <property type="evidence" value="ECO:0007669"/>
    <property type="project" value="InterPro"/>
</dbReference>
<dbReference type="GO" id="GO:0006351">
    <property type="term" value="P:DNA-templated transcription"/>
    <property type="evidence" value="ECO:0007669"/>
    <property type="project" value="InterPro"/>
</dbReference>
<proteinExistence type="predicted"/>
<dbReference type="Proteomes" id="UP000297245">
    <property type="component" value="Unassembled WGS sequence"/>
</dbReference>
<feature type="compositionally biased region" description="Acidic residues" evidence="3">
    <location>
        <begin position="1"/>
        <end position="15"/>
    </location>
</feature>
<feature type="domain" description="Zn(2)-C6 fungal-type" evidence="4">
    <location>
        <begin position="45"/>
        <end position="78"/>
    </location>
</feature>
<dbReference type="GO" id="GO:0000981">
    <property type="term" value="F:DNA-binding transcription factor activity, RNA polymerase II-specific"/>
    <property type="evidence" value="ECO:0007669"/>
    <property type="project" value="InterPro"/>
</dbReference>
<dbReference type="SMART" id="SM00066">
    <property type="entry name" value="GAL4"/>
    <property type="match status" value="1"/>
</dbReference>
<feature type="region of interest" description="Disordered" evidence="3">
    <location>
        <begin position="1"/>
        <end position="35"/>
    </location>
</feature>
<evidence type="ECO:0000259" key="4">
    <source>
        <dbReference type="PROSITE" id="PS50048"/>
    </source>
</evidence>
<dbReference type="SUPFAM" id="SSF57701">
    <property type="entry name" value="Zn2/Cys6 DNA-binding domain"/>
    <property type="match status" value="1"/>
</dbReference>
<keyword evidence="2" id="KW-0539">Nucleus</keyword>
<dbReference type="InterPro" id="IPR036864">
    <property type="entry name" value="Zn2-C6_fun-type_DNA-bd_sf"/>
</dbReference>
<name>A0A4S8LBQ7_DENBC</name>
<evidence type="ECO:0000313" key="6">
    <source>
        <dbReference type="Proteomes" id="UP000297245"/>
    </source>
</evidence>
<evidence type="ECO:0000256" key="1">
    <source>
        <dbReference type="ARBA" id="ARBA00022723"/>
    </source>
</evidence>
<dbReference type="PANTHER" id="PTHR46910">
    <property type="entry name" value="TRANSCRIPTION FACTOR PDR1"/>
    <property type="match status" value="1"/>
</dbReference>
<dbReference type="Gene3D" id="4.10.240.10">
    <property type="entry name" value="Zn(2)-C6 fungal-type DNA-binding domain"/>
    <property type="match status" value="1"/>
</dbReference>
<dbReference type="Pfam" id="PF04082">
    <property type="entry name" value="Fungal_trans"/>
    <property type="match status" value="1"/>
</dbReference>